<proteinExistence type="predicted"/>
<dbReference type="Gene3D" id="1.10.10.10">
    <property type="entry name" value="Winged helix-like DNA-binding domain superfamily/Winged helix DNA-binding domain"/>
    <property type="match status" value="1"/>
</dbReference>
<organism evidence="1 2">
    <name type="scientific">Finegoldia dalianensis</name>
    <dbReference type="NCBI Taxonomy" id="3145239"/>
    <lineage>
        <taxon>Bacteria</taxon>
        <taxon>Bacillati</taxon>
        <taxon>Bacillota</taxon>
        <taxon>Tissierellia</taxon>
        <taxon>Tissierellales</taxon>
        <taxon>Peptoniphilaceae</taxon>
        <taxon>Finegoldia</taxon>
    </lineage>
</organism>
<accession>A0ABW9KEB9</accession>
<dbReference type="Proteomes" id="UP001634413">
    <property type="component" value="Unassembled WGS sequence"/>
</dbReference>
<sequence>MDDKDIIKLYFDRDEAAIKETNLKYGPYCFSISNNILDDFQSSEECVNDTYLETWMTIPPQNPNIFKLFLAKITRNLSLDCYRKIHAEKRRGGQMPLILDELDEVIAGNNDLEQEVIYRDLLSLLNDFVKNLSDEDKTIFLQRYFYAIPIKEIASNSNYKYNNLVTKLYRLRKKLRDILESEKLL</sequence>
<dbReference type="InterPro" id="IPR013324">
    <property type="entry name" value="RNA_pol_sigma_r3/r4-like"/>
</dbReference>
<dbReference type="RefSeq" id="WP_412701732.1">
    <property type="nucleotide sequence ID" value="NZ_JBDLBQ010000005.1"/>
</dbReference>
<name>A0ABW9KEB9_9FIRM</name>
<dbReference type="Gene3D" id="1.10.1740.10">
    <property type="match status" value="1"/>
</dbReference>
<dbReference type="InterPro" id="IPR036388">
    <property type="entry name" value="WH-like_DNA-bd_sf"/>
</dbReference>
<evidence type="ECO:0000313" key="2">
    <source>
        <dbReference type="Proteomes" id="UP001634413"/>
    </source>
</evidence>
<comment type="caution">
    <text evidence="1">The sequence shown here is derived from an EMBL/GenBank/DDBJ whole genome shotgun (WGS) entry which is preliminary data.</text>
</comment>
<dbReference type="SUPFAM" id="SSF88659">
    <property type="entry name" value="Sigma3 and sigma4 domains of RNA polymerase sigma factors"/>
    <property type="match status" value="1"/>
</dbReference>
<dbReference type="SUPFAM" id="SSF88946">
    <property type="entry name" value="Sigma2 domain of RNA polymerase sigma factors"/>
    <property type="match status" value="1"/>
</dbReference>
<evidence type="ECO:0000313" key="1">
    <source>
        <dbReference type="EMBL" id="MFN2102475.1"/>
    </source>
</evidence>
<protein>
    <submittedName>
        <fullName evidence="1">Sigma-70 family RNA polymerase sigma factor</fullName>
    </submittedName>
</protein>
<dbReference type="EMBL" id="JBDLBQ010000005">
    <property type="protein sequence ID" value="MFN2102475.1"/>
    <property type="molecule type" value="Genomic_DNA"/>
</dbReference>
<dbReference type="InterPro" id="IPR014284">
    <property type="entry name" value="RNA_pol_sigma-70_dom"/>
</dbReference>
<keyword evidence="2" id="KW-1185">Reference proteome</keyword>
<reference evidence="1 2" key="1">
    <citation type="journal article" date="2024" name="Anaerobe">
        <title>The identification of Finegoldia dalianensis sp. nov., isolated from the pus of a patient with skin abscess and genomic analysis of the strains belonging to Finegoldia genus.</title>
        <authorList>
            <person name="Li Y."/>
            <person name="Wang Y."/>
            <person name="Xiao D."/>
            <person name="Wang J."/>
            <person name="Jin D."/>
        </authorList>
    </citation>
    <scope>NUCLEOTIDE SEQUENCE [LARGE SCALE GENOMIC DNA]</scope>
    <source>
        <strain evidence="1 2">LY240594</strain>
    </source>
</reference>
<gene>
    <name evidence="1" type="ORF">ABDJ34_06125</name>
</gene>
<dbReference type="InterPro" id="IPR013325">
    <property type="entry name" value="RNA_pol_sigma_r2"/>
</dbReference>
<dbReference type="NCBIfam" id="TIGR02937">
    <property type="entry name" value="sigma70-ECF"/>
    <property type="match status" value="1"/>
</dbReference>